<dbReference type="InterPro" id="IPR035919">
    <property type="entry name" value="EAL_sf"/>
</dbReference>
<feature type="domain" description="PAS" evidence="1">
    <location>
        <begin position="129"/>
        <end position="174"/>
    </location>
</feature>
<comment type="caution">
    <text evidence="3">The sequence shown here is derived from an EMBL/GenBank/DDBJ whole genome shotgun (WGS) entry which is preliminary data.</text>
</comment>
<dbReference type="PANTHER" id="PTHR33121">
    <property type="entry name" value="CYCLIC DI-GMP PHOSPHODIESTERASE PDEF"/>
    <property type="match status" value="1"/>
</dbReference>
<dbReference type="SMART" id="SM00091">
    <property type="entry name" value="PAS"/>
    <property type="match status" value="1"/>
</dbReference>
<proteinExistence type="predicted"/>
<evidence type="ECO:0000313" key="3">
    <source>
        <dbReference type="EMBL" id="GLT18277.1"/>
    </source>
</evidence>
<dbReference type="InterPro" id="IPR046342">
    <property type="entry name" value="CBS_dom_sf"/>
</dbReference>
<keyword evidence="4" id="KW-1185">Reference proteome</keyword>
<dbReference type="CDD" id="cd00130">
    <property type="entry name" value="PAS"/>
    <property type="match status" value="1"/>
</dbReference>
<sequence length="822" mass="92911">MGKGKVDRVQSGVQQPSRWHKYKSYTWELDLVKQAFTCEPEAMSSLFGSSDPSIPAKELLKLLPPSQRDKARKVFQAAISTHKARYFHCCVMTPNSLFSYVEFRITAKSQSLLKGTVLPCLVIASDIVAAELFYSVFENPHHGMLVTDEKTRILACNRHFEKSTGYVLEDIIGKKTNLFNADKLSPNFYQNLWKNIEEDGHWNGVILTKKADGTIFPQELTIHRISPGNGESYYLGNSTDLSEQLQRIDGRQAGGVDLLTQLPNPDHFIQTIKEDPQQVSATDIQIMLALQPQFPESNSQEVKRQFASYLMGNKLLAHASYIGDGRFAVMLRAEVDNQHETIRIIRKSIKEFFQSFKHAQTSVALALKQGLTGVALRQSSSIAPKQFLSHAVQALLELHSEENKRVGFYDRDIHAQVDRKKHLEAWVEEVISSGAVEVFFQPIVNIKRGRIDKFEALCRFPTNTEIETSTQELISIVEDIDKIVQLDDIVNCKAMSRLAELQMLFGEHIGLSLNRSFNSKQDILAILRHTAQSIDQSGVAPNKVTIEFTESTYFAAERYQEELVHLLRKAGVLIAVDDFGTGFASFDYLNKNYFDVLKIDQSLIKGIRVDNRQYHVVNTIVQLAQKLKLTVIVEGVETLSEYKVLRDLGVDCIQGYFFSKPLSLEELRDVHNYCPLPVIDENTESSHGTLSQLVTANLPRVDPGESLSLIHTYFSTEEFNVLPVVESNQCVGLIDRQAMNLHMTPSMGTDHETNKENAIWHKAAHRMMSPPETILDWHLALDEVKSLLIKHPLPWVLVDSESRFKGVVEQGRIIQYLAGVNV</sequence>
<accession>A0ABQ6EYK6</accession>
<dbReference type="NCBIfam" id="TIGR00229">
    <property type="entry name" value="sensory_box"/>
    <property type="match status" value="1"/>
</dbReference>
<evidence type="ECO:0000313" key="4">
    <source>
        <dbReference type="Proteomes" id="UP001157138"/>
    </source>
</evidence>
<dbReference type="PANTHER" id="PTHR33121:SF79">
    <property type="entry name" value="CYCLIC DI-GMP PHOSPHODIESTERASE PDED-RELATED"/>
    <property type="match status" value="1"/>
</dbReference>
<reference evidence="4" key="1">
    <citation type="journal article" date="2019" name="Int. J. Syst. Evol. Microbiol.">
        <title>The Global Catalogue of Microorganisms (GCM) 10K type strain sequencing project: providing services to taxonomists for standard genome sequencing and annotation.</title>
        <authorList>
            <consortium name="The Broad Institute Genomics Platform"/>
            <consortium name="The Broad Institute Genome Sequencing Center for Infectious Disease"/>
            <person name="Wu L."/>
            <person name="Ma J."/>
        </authorList>
    </citation>
    <scope>NUCLEOTIDE SEQUENCE [LARGE SCALE GENOMIC DNA]</scope>
    <source>
        <strain evidence="4">NBRC 108723</strain>
    </source>
</reference>
<dbReference type="PROSITE" id="PS50883">
    <property type="entry name" value="EAL"/>
    <property type="match status" value="1"/>
</dbReference>
<dbReference type="InterPro" id="IPR000014">
    <property type="entry name" value="PAS"/>
</dbReference>
<dbReference type="InterPro" id="IPR001633">
    <property type="entry name" value="EAL_dom"/>
</dbReference>
<dbReference type="PROSITE" id="PS50112">
    <property type="entry name" value="PAS"/>
    <property type="match status" value="1"/>
</dbReference>
<dbReference type="InterPro" id="IPR013767">
    <property type="entry name" value="PAS_fold"/>
</dbReference>
<dbReference type="SMART" id="SM00052">
    <property type="entry name" value="EAL"/>
    <property type="match status" value="1"/>
</dbReference>
<name>A0ABQ6EYK6_9VIBR</name>
<dbReference type="InterPro" id="IPR035965">
    <property type="entry name" value="PAS-like_dom_sf"/>
</dbReference>
<evidence type="ECO:0000259" key="1">
    <source>
        <dbReference type="PROSITE" id="PS50112"/>
    </source>
</evidence>
<dbReference type="Gene3D" id="3.30.70.270">
    <property type="match status" value="1"/>
</dbReference>
<dbReference type="EMBL" id="BSPW01000037">
    <property type="protein sequence ID" value="GLT18277.1"/>
    <property type="molecule type" value="Genomic_DNA"/>
</dbReference>
<dbReference type="Gene3D" id="3.10.580.10">
    <property type="entry name" value="CBS-domain"/>
    <property type="match status" value="1"/>
</dbReference>
<gene>
    <name evidence="3" type="ORF">GCM10007938_20550</name>
</gene>
<organism evidence="3 4">
    <name type="scientific">Vibrio zhanjiangensis</name>
    <dbReference type="NCBI Taxonomy" id="1046128"/>
    <lineage>
        <taxon>Bacteria</taxon>
        <taxon>Pseudomonadati</taxon>
        <taxon>Pseudomonadota</taxon>
        <taxon>Gammaproteobacteria</taxon>
        <taxon>Vibrionales</taxon>
        <taxon>Vibrionaceae</taxon>
        <taxon>Vibrio</taxon>
    </lineage>
</organism>
<dbReference type="InterPro" id="IPR043128">
    <property type="entry name" value="Rev_trsase/Diguanyl_cyclase"/>
</dbReference>
<dbReference type="SUPFAM" id="SSF141868">
    <property type="entry name" value="EAL domain-like"/>
    <property type="match status" value="1"/>
</dbReference>
<dbReference type="Pfam" id="PF00989">
    <property type="entry name" value="PAS"/>
    <property type="match status" value="1"/>
</dbReference>
<feature type="domain" description="EAL" evidence="2">
    <location>
        <begin position="420"/>
        <end position="675"/>
    </location>
</feature>
<dbReference type="CDD" id="cd01948">
    <property type="entry name" value="EAL"/>
    <property type="match status" value="1"/>
</dbReference>
<dbReference type="Gene3D" id="3.30.450.20">
    <property type="entry name" value="PAS domain"/>
    <property type="match status" value="1"/>
</dbReference>
<evidence type="ECO:0000259" key="2">
    <source>
        <dbReference type="PROSITE" id="PS50883"/>
    </source>
</evidence>
<dbReference type="SUPFAM" id="SSF55785">
    <property type="entry name" value="PYP-like sensor domain (PAS domain)"/>
    <property type="match status" value="1"/>
</dbReference>
<protein>
    <submittedName>
        <fullName evidence="3">Diguanylate phosphodiesterase</fullName>
    </submittedName>
</protein>
<dbReference type="SUPFAM" id="SSF54631">
    <property type="entry name" value="CBS-domain pair"/>
    <property type="match status" value="1"/>
</dbReference>
<dbReference type="InterPro" id="IPR050706">
    <property type="entry name" value="Cyclic-di-GMP_PDE-like"/>
</dbReference>
<dbReference type="Pfam" id="PF00563">
    <property type="entry name" value="EAL"/>
    <property type="match status" value="1"/>
</dbReference>
<dbReference type="Proteomes" id="UP001157138">
    <property type="component" value="Unassembled WGS sequence"/>
</dbReference>
<dbReference type="RefSeq" id="WP_284192167.1">
    <property type="nucleotide sequence ID" value="NZ_BSPW01000037.1"/>
</dbReference>
<dbReference type="Gene3D" id="3.20.20.450">
    <property type="entry name" value="EAL domain"/>
    <property type="match status" value="1"/>
</dbReference>